<comment type="caution">
    <text evidence="1">The sequence shown here is derived from an EMBL/GenBank/DDBJ whole genome shotgun (WGS) entry which is preliminary data.</text>
</comment>
<proteinExistence type="predicted"/>
<evidence type="ECO:0000313" key="1">
    <source>
        <dbReference type="EMBL" id="KAG0145858.1"/>
    </source>
</evidence>
<keyword evidence="2" id="KW-1185">Reference proteome</keyword>
<sequence>MFLQRNYQSKLTRVPFLGTLGFFDSNYLLSKSTELKPPFNTPHLFPNLDSTGFTGKQRQLDLGWSDGENRDVRLSYEKSYLLAIARTRTSEQC</sequence>
<dbReference type="AlphaFoldDB" id="A0A9P6NH44"/>
<reference evidence="1" key="1">
    <citation type="submission" date="2013-11" db="EMBL/GenBank/DDBJ databases">
        <title>Genome sequence of the fusiform rust pathogen reveals effectors for host alternation and coevolution with pine.</title>
        <authorList>
            <consortium name="DOE Joint Genome Institute"/>
            <person name="Smith K."/>
            <person name="Pendleton A."/>
            <person name="Kubisiak T."/>
            <person name="Anderson C."/>
            <person name="Salamov A."/>
            <person name="Aerts A."/>
            <person name="Riley R."/>
            <person name="Clum A."/>
            <person name="Lindquist E."/>
            <person name="Ence D."/>
            <person name="Campbell M."/>
            <person name="Kronenberg Z."/>
            <person name="Feau N."/>
            <person name="Dhillon B."/>
            <person name="Hamelin R."/>
            <person name="Burleigh J."/>
            <person name="Smith J."/>
            <person name="Yandell M."/>
            <person name="Nelson C."/>
            <person name="Grigoriev I."/>
            <person name="Davis J."/>
        </authorList>
    </citation>
    <scope>NUCLEOTIDE SEQUENCE</scope>
    <source>
        <strain evidence="1">G11</strain>
    </source>
</reference>
<name>A0A9P6NH44_9BASI</name>
<dbReference type="EMBL" id="MU167269">
    <property type="protein sequence ID" value="KAG0145858.1"/>
    <property type="molecule type" value="Genomic_DNA"/>
</dbReference>
<organism evidence="1 2">
    <name type="scientific">Cronartium quercuum f. sp. fusiforme G11</name>
    <dbReference type="NCBI Taxonomy" id="708437"/>
    <lineage>
        <taxon>Eukaryota</taxon>
        <taxon>Fungi</taxon>
        <taxon>Dikarya</taxon>
        <taxon>Basidiomycota</taxon>
        <taxon>Pucciniomycotina</taxon>
        <taxon>Pucciniomycetes</taxon>
        <taxon>Pucciniales</taxon>
        <taxon>Coleosporiaceae</taxon>
        <taxon>Cronartium</taxon>
    </lineage>
</organism>
<gene>
    <name evidence="1" type="ORF">CROQUDRAFT_658110</name>
</gene>
<accession>A0A9P6NH44</accession>
<evidence type="ECO:0000313" key="2">
    <source>
        <dbReference type="Proteomes" id="UP000886653"/>
    </source>
</evidence>
<dbReference type="Proteomes" id="UP000886653">
    <property type="component" value="Unassembled WGS sequence"/>
</dbReference>
<protein>
    <submittedName>
        <fullName evidence="1">Uncharacterized protein</fullName>
    </submittedName>
</protein>